<dbReference type="Pfam" id="PF20655">
    <property type="entry name" value="Vps52_C"/>
    <property type="match status" value="1"/>
</dbReference>
<reference evidence="9 10" key="1">
    <citation type="journal article" date="2024" name="IMA Fungus">
        <title>IMA Genome - F19 : A genome assembly and annotation guide to empower mycologists, including annotated draft genome sequences of Ceratocystis pirilliformis, Diaporthe australafricana, Fusarium ophioides, Paecilomyces lecythidis, and Sporothrix stenoceras.</title>
        <authorList>
            <person name="Aylward J."/>
            <person name="Wilson A.M."/>
            <person name="Visagie C.M."/>
            <person name="Spraker J."/>
            <person name="Barnes I."/>
            <person name="Buitendag C."/>
            <person name="Ceriani C."/>
            <person name="Del Mar Angel L."/>
            <person name="du Plessis D."/>
            <person name="Fuchs T."/>
            <person name="Gasser K."/>
            <person name="Kramer D."/>
            <person name="Li W."/>
            <person name="Munsamy K."/>
            <person name="Piso A."/>
            <person name="Price J.L."/>
            <person name="Sonnekus B."/>
            <person name="Thomas C."/>
            <person name="van der Nest A."/>
            <person name="van Dijk A."/>
            <person name="van Heerden A."/>
            <person name="van Vuuren N."/>
            <person name="Yilmaz N."/>
            <person name="Duong T.A."/>
            <person name="van der Merwe N.A."/>
            <person name="Wingfield M.J."/>
            <person name="Wingfield B.D."/>
        </authorList>
    </citation>
    <scope>NUCLEOTIDE SEQUENCE [LARGE SCALE GENOMIC DNA]</scope>
    <source>
        <strain evidence="9 10">CMW 12675</strain>
    </source>
</reference>
<evidence type="ECO:0000256" key="2">
    <source>
        <dbReference type="ARBA" id="ARBA00008180"/>
    </source>
</evidence>
<feature type="domain" description="Vps52 coiled-coil" evidence="7">
    <location>
        <begin position="164"/>
        <end position="333"/>
    </location>
</feature>
<evidence type="ECO:0000259" key="7">
    <source>
        <dbReference type="Pfam" id="PF04129"/>
    </source>
</evidence>
<dbReference type="PANTHER" id="PTHR14190">
    <property type="entry name" value="SUPPRESSOR OF ACTIN MUTATIONS 2/VACUOLAR PROTEIN SORTING 52"/>
    <property type="match status" value="1"/>
</dbReference>
<dbReference type="EMBL" id="JAWDJO010000016">
    <property type="protein sequence ID" value="KAL1900009.1"/>
    <property type="molecule type" value="Genomic_DNA"/>
</dbReference>
<dbReference type="Proteomes" id="UP001583280">
    <property type="component" value="Unassembled WGS sequence"/>
</dbReference>
<name>A0ABR3ZHX5_9PEZI</name>
<evidence type="ECO:0000256" key="6">
    <source>
        <dbReference type="SAM" id="MobiDB-lite"/>
    </source>
</evidence>
<evidence type="ECO:0000256" key="1">
    <source>
        <dbReference type="ARBA" id="ARBA00004601"/>
    </source>
</evidence>
<feature type="domain" description="Vps52 C-terminal" evidence="8">
    <location>
        <begin position="350"/>
        <end position="670"/>
    </location>
</feature>
<accession>A0ABR3ZHX5</accession>
<keyword evidence="4" id="KW-0653">Protein transport</keyword>
<feature type="compositionally biased region" description="Polar residues" evidence="6">
    <location>
        <begin position="41"/>
        <end position="54"/>
    </location>
</feature>
<evidence type="ECO:0000256" key="5">
    <source>
        <dbReference type="ARBA" id="ARBA00023034"/>
    </source>
</evidence>
<dbReference type="InterPro" id="IPR007258">
    <property type="entry name" value="Vps52"/>
</dbReference>
<feature type="compositionally biased region" description="Low complexity" evidence="6">
    <location>
        <begin position="13"/>
        <end position="35"/>
    </location>
</feature>
<organism evidence="9 10">
    <name type="scientific">Ceratocystis pirilliformis</name>
    <dbReference type="NCBI Taxonomy" id="259994"/>
    <lineage>
        <taxon>Eukaryota</taxon>
        <taxon>Fungi</taxon>
        <taxon>Dikarya</taxon>
        <taxon>Ascomycota</taxon>
        <taxon>Pezizomycotina</taxon>
        <taxon>Sordariomycetes</taxon>
        <taxon>Hypocreomycetidae</taxon>
        <taxon>Microascales</taxon>
        <taxon>Ceratocystidaceae</taxon>
        <taxon>Ceratocystis</taxon>
    </lineage>
</organism>
<feature type="region of interest" description="Disordered" evidence="6">
    <location>
        <begin position="1"/>
        <end position="100"/>
    </location>
</feature>
<keyword evidence="3" id="KW-0813">Transport</keyword>
<comment type="subcellular location">
    <subcellularLocation>
        <location evidence="1">Golgi apparatus</location>
        <location evidence="1">trans-Golgi network</location>
    </subcellularLocation>
</comment>
<dbReference type="InterPro" id="IPR048319">
    <property type="entry name" value="Vps52_CC"/>
</dbReference>
<evidence type="ECO:0000256" key="3">
    <source>
        <dbReference type="ARBA" id="ARBA00022448"/>
    </source>
</evidence>
<sequence length="672" mass="75563">MWLDRLAVQANQSTSSLPPSRPHSSNSSINNNSNNAAVRRTPSNLSPYVTSQRTAASSAPPPRGSSLTLATSKSTTSLLSAARKQNGNSSRHPSPGAPNPKALIQQLIEVEKDASDIDVVPSHEIVDEDLALDFDFSGLSLSEFARSKTPSKSQDNNIVLEYDAEKNRLNQLHGGIIDCDTILNSVEINLENFRSDLEFVSTDIETLQARSMALNVRLENRKTVERALGPVVEDLSIAPTVVSKISDGSFDEAWIKALHEVDRRAIAYKKEPHRQGKAWEELGPLLEKLVDKAIERIRDYMVAQIKALRSPNINAQILQQQNFIKFKAAFAFLYKHNSKLGDEICLAYMNTIRWYYLHHFTRYQKSLEKLKIHVFDKHDALGAEDPSRKSSILSVPSMRQQNPPHDTFNLGRRVDLLRTNNQTALPSYLAEDTQSYQYLEVPFRNFNLALVDNTTAEYTFLSSFFSPPMSLSTIQKHFNYIFEPTFTLGENTARALTSDTYDALGVLLSIRLTQHFAFELQRRRVPALDAYINNINMMLWPRLQKVMDFHSDSVHSLTATLPSKASSSSMSFAPHIVTLRFGQILHGILELSSESADNEPVVTSLGRLRMEVESFLSKYAQVQSGGDQRKRSRFLHTNFSLIATIITDTAGKLAKEQESHYESLKAQFQESI</sequence>
<comment type="similarity">
    <text evidence="2">Belongs to the VPS52 family.</text>
</comment>
<feature type="compositionally biased region" description="Polar residues" evidence="6">
    <location>
        <begin position="83"/>
        <end position="92"/>
    </location>
</feature>
<dbReference type="PANTHER" id="PTHR14190:SF7">
    <property type="entry name" value="VACUOLAR PROTEIN SORTING-ASSOCIATED PROTEIN 52 HOMOLOG"/>
    <property type="match status" value="1"/>
</dbReference>
<dbReference type="Pfam" id="PF04129">
    <property type="entry name" value="Vps52_CC"/>
    <property type="match status" value="1"/>
</dbReference>
<proteinExistence type="inferred from homology"/>
<gene>
    <name evidence="9" type="primary">VPS52</name>
    <name evidence="9" type="ORF">Cpir12675_001114</name>
</gene>
<evidence type="ECO:0000256" key="4">
    <source>
        <dbReference type="ARBA" id="ARBA00022927"/>
    </source>
</evidence>
<keyword evidence="5" id="KW-0333">Golgi apparatus</keyword>
<protein>
    <submittedName>
        <fullName evidence="9">Vacuolar protein sorting-associated protein 52</fullName>
    </submittedName>
</protein>
<keyword evidence="10" id="KW-1185">Reference proteome</keyword>
<feature type="compositionally biased region" description="Low complexity" evidence="6">
    <location>
        <begin position="64"/>
        <end position="82"/>
    </location>
</feature>
<evidence type="ECO:0000259" key="8">
    <source>
        <dbReference type="Pfam" id="PF20655"/>
    </source>
</evidence>
<comment type="caution">
    <text evidence="9">The sequence shown here is derived from an EMBL/GenBank/DDBJ whole genome shotgun (WGS) entry which is preliminary data.</text>
</comment>
<dbReference type="InterPro" id="IPR048361">
    <property type="entry name" value="Vps52_C"/>
</dbReference>
<evidence type="ECO:0000313" key="9">
    <source>
        <dbReference type="EMBL" id="KAL1900009.1"/>
    </source>
</evidence>
<evidence type="ECO:0000313" key="10">
    <source>
        <dbReference type="Proteomes" id="UP001583280"/>
    </source>
</evidence>